<evidence type="ECO:0000259" key="7">
    <source>
        <dbReference type="PROSITE" id="PS50219"/>
    </source>
</evidence>
<evidence type="ECO:0000256" key="3">
    <source>
        <dbReference type="ARBA" id="ARBA00022490"/>
    </source>
</evidence>
<comment type="subcellular location">
    <subcellularLocation>
        <location evidence="1">Cytoplasm</location>
    </subcellularLocation>
</comment>
<organism evidence="8">
    <name type="scientific">Mucochytrium quahogii</name>
    <dbReference type="NCBI Taxonomy" id="96639"/>
    <lineage>
        <taxon>Eukaryota</taxon>
        <taxon>Sar</taxon>
        <taxon>Stramenopiles</taxon>
        <taxon>Bigyra</taxon>
        <taxon>Labyrinthulomycetes</taxon>
        <taxon>Thraustochytrida</taxon>
        <taxon>Thraustochytriidae</taxon>
        <taxon>Mucochytrium</taxon>
    </lineage>
</organism>
<dbReference type="AlphaFoldDB" id="A0A7S2RV46"/>
<keyword evidence="2" id="KW-0813">Transport</keyword>
<dbReference type="Pfam" id="PF00780">
    <property type="entry name" value="CNH"/>
    <property type="match status" value="1"/>
</dbReference>
<feature type="domain" description="CNH" evidence="7">
    <location>
        <begin position="17"/>
        <end position="406"/>
    </location>
</feature>
<dbReference type="GO" id="GO:0034058">
    <property type="term" value="P:endosomal vesicle fusion"/>
    <property type="evidence" value="ECO:0007669"/>
    <property type="project" value="TreeGrafter"/>
</dbReference>
<dbReference type="InterPro" id="IPR001180">
    <property type="entry name" value="CNH_dom"/>
</dbReference>
<evidence type="ECO:0000256" key="2">
    <source>
        <dbReference type="ARBA" id="ARBA00022448"/>
    </source>
</evidence>
<evidence type="ECO:0000313" key="8">
    <source>
        <dbReference type="EMBL" id="CAD9681494.1"/>
    </source>
</evidence>
<proteinExistence type="predicted"/>
<keyword evidence="4" id="KW-0653">Protein transport</keyword>
<sequence>MKNVEYVRQSQLLAKCTSKIESIAVHVMSGYLGQEKDTAVGGSHEERLTFFIGTQEGSLLVYETVKQNQVQGTEGGDTEMCTDDVSFRLSLSLKRFNPSKKAVSQLTVVDRWGMLLSVIDGELASYSLVGDPLLAKMAGGPSETIQLEGDIPSIAKDVLLYSVNAEAGLICIVCKRTLTILRWKPSNPRRGSAQAAEVATSSTANTQRSKCMFSIVQQITTPETARAVQWAGPSQICVGYVRDYVFFDAHTGVELKKPRMRTGARKYPIMCFVRSSLQGRYSGGFAPASSNGFESPPLSPGEDSKMTTSNATDDGELLLCKDNNGYFIGFDGLPARAGKQNGANKGTSGEEFVVWSEQPTLVTACQPYIIALLPKRIEVHLASSCKLCQTIKLPGYSLVTSTVNSSATSPQVFVHGTNGRKGMVFVASDRQIHVLVLNSLSKVVEGILQNVDEISEENFEEALELCNNAKQPLWDGKNSDSVTNNVYIGSGINFDGLELLQATVHARYSLYFFTETAVDPCFKTALKHLEQARIAGRLPLEFVTMLFGNTELFESADDDVALANQLTDLREELGAMFHSYLQNSAGGDTIGRSPPALAIDYETDFLVPVRWVEEATGLSALVGKELSSALLLLFLPYLLDYRKAAIALVGTDIPENNNQLAVIVGIVRDLLGVVDTLLLRAFVLCDALSTSRVANIAKNDRSKGKGNDGSKFQSSTEMRALSARMMEQKMLFLREANWCHIEDCEKLLLLYPEMWEELLWLYYGKGLHENALKWLYKLERNERNHHHEDEGPRLRALSANSSPYIAKTIEYLRNLGREHTDIILKYSVWVINCCNMRDALSIFTNTPRNVQPLDHKVVIEHLEKLDQEAIVTAVKENLPPPDPLAVAYVDYLISTQSSKDPFYHNKLVLLYVEAIMHMRAATPPPGEASKPKLEAQFSEKSQGWVVVDGCVEHHPRVAELRQALLSFLRSSTYYSAADLVSRFQATDLYSEYAIILSKLGRHSEALNIYVNDLNSYKQAEEYCESMYVAGDPQRNGIFLLLLEALVENNLVDKAIHLAEAHFMKVDPMKALDILPHDIPLKKVDKFIRATMRHQASQHRDAQIVKQLIRKEHISILETMSELHRKYSLINRRTICANPSCQRHFSADQPHARLPNGKVVHYACLKTMPDEI</sequence>
<dbReference type="PANTHER" id="PTHR12894">
    <property type="entry name" value="CNH DOMAIN CONTAINING"/>
    <property type="match status" value="1"/>
</dbReference>
<dbReference type="PROSITE" id="PS50236">
    <property type="entry name" value="CHCR"/>
    <property type="match status" value="1"/>
</dbReference>
<reference evidence="8" key="1">
    <citation type="submission" date="2021-01" db="EMBL/GenBank/DDBJ databases">
        <authorList>
            <person name="Corre E."/>
            <person name="Pelletier E."/>
            <person name="Niang G."/>
            <person name="Scheremetjew M."/>
            <person name="Finn R."/>
            <person name="Kale V."/>
            <person name="Holt S."/>
            <person name="Cochrane G."/>
            <person name="Meng A."/>
            <person name="Brown T."/>
            <person name="Cohen L."/>
        </authorList>
    </citation>
    <scope>NUCLEOTIDE SEQUENCE</scope>
    <source>
        <strain evidence="8">NY070348D</strain>
    </source>
</reference>
<feature type="repeat" description="CHCR" evidence="5">
    <location>
        <begin position="858"/>
        <end position="1054"/>
    </location>
</feature>
<dbReference type="GO" id="GO:0006886">
    <property type="term" value="P:intracellular protein transport"/>
    <property type="evidence" value="ECO:0007669"/>
    <property type="project" value="UniProtKB-UniRule"/>
</dbReference>
<dbReference type="InterPro" id="IPR032914">
    <property type="entry name" value="Vam6/VPS39/TRAP1"/>
</dbReference>
<dbReference type="Pfam" id="PF10366">
    <property type="entry name" value="Vps39_1"/>
    <property type="match status" value="1"/>
</dbReference>
<evidence type="ECO:0000256" key="5">
    <source>
        <dbReference type="PROSITE-ProRule" id="PRU01006"/>
    </source>
</evidence>
<evidence type="ECO:0000256" key="6">
    <source>
        <dbReference type="SAM" id="MobiDB-lite"/>
    </source>
</evidence>
<evidence type="ECO:0000256" key="4">
    <source>
        <dbReference type="ARBA" id="ARBA00022927"/>
    </source>
</evidence>
<dbReference type="PROSITE" id="PS50219">
    <property type="entry name" value="CNH"/>
    <property type="match status" value="1"/>
</dbReference>
<evidence type="ECO:0000256" key="1">
    <source>
        <dbReference type="ARBA" id="ARBA00004496"/>
    </source>
</evidence>
<dbReference type="PANTHER" id="PTHR12894:SF27">
    <property type="entry name" value="TRANSFORMING GROWTH FACTOR-BETA RECEPTOR-ASSOCIATED PROTEIN 1"/>
    <property type="match status" value="1"/>
</dbReference>
<keyword evidence="3" id="KW-0963">Cytoplasm</keyword>
<protein>
    <recommendedName>
        <fullName evidence="7">CNH domain-containing protein</fullName>
    </recommendedName>
</protein>
<dbReference type="InterPro" id="IPR019452">
    <property type="entry name" value="VPS39/TGF_beta_rcpt-assoc_1"/>
</dbReference>
<gene>
    <name evidence="8" type="ORF">QSP1433_LOCUS7315</name>
</gene>
<accession>A0A7S2RV46</accession>
<feature type="region of interest" description="Disordered" evidence="6">
    <location>
        <begin position="288"/>
        <end position="310"/>
    </location>
</feature>
<dbReference type="GO" id="GO:0016020">
    <property type="term" value="C:membrane"/>
    <property type="evidence" value="ECO:0007669"/>
    <property type="project" value="TreeGrafter"/>
</dbReference>
<dbReference type="GO" id="GO:0005737">
    <property type="term" value="C:cytoplasm"/>
    <property type="evidence" value="ECO:0007669"/>
    <property type="project" value="UniProtKB-SubCell"/>
</dbReference>
<name>A0A7S2RV46_9STRA</name>
<dbReference type="InterPro" id="IPR000547">
    <property type="entry name" value="Clathrin_H-chain/VPS_repeat"/>
</dbReference>
<dbReference type="EMBL" id="HBHK01011638">
    <property type="protein sequence ID" value="CAD9681494.1"/>
    <property type="molecule type" value="Transcribed_RNA"/>
</dbReference>
<dbReference type="GO" id="GO:0006914">
    <property type="term" value="P:autophagy"/>
    <property type="evidence" value="ECO:0007669"/>
    <property type="project" value="TreeGrafter"/>
</dbReference>